<organism evidence="1 2">
    <name type="scientific">Frankia alni (strain DSM 45986 / CECT 9034 / ACN14a)</name>
    <dbReference type="NCBI Taxonomy" id="326424"/>
    <lineage>
        <taxon>Bacteria</taxon>
        <taxon>Bacillati</taxon>
        <taxon>Actinomycetota</taxon>
        <taxon>Actinomycetes</taxon>
        <taxon>Frankiales</taxon>
        <taxon>Frankiaceae</taxon>
        <taxon>Frankia</taxon>
    </lineage>
</organism>
<protein>
    <recommendedName>
        <fullName evidence="3">Tetratrico peptide repeat group 5 domain-containing protein</fullName>
    </recommendedName>
</protein>
<gene>
    <name evidence="1" type="ordered locus">FRAAL0740</name>
</gene>
<evidence type="ECO:0000313" key="1">
    <source>
        <dbReference type="EMBL" id="CAJ59410.1"/>
    </source>
</evidence>
<dbReference type="KEGG" id="fal:FRAAL0740"/>
<proteinExistence type="predicted"/>
<accession>Q0RSP7</accession>
<dbReference type="InterPro" id="IPR011990">
    <property type="entry name" value="TPR-like_helical_dom_sf"/>
</dbReference>
<evidence type="ECO:0008006" key="3">
    <source>
        <dbReference type="Google" id="ProtNLM"/>
    </source>
</evidence>
<dbReference type="STRING" id="326424.FRAAL0740"/>
<evidence type="ECO:0000313" key="2">
    <source>
        <dbReference type="Proteomes" id="UP000000657"/>
    </source>
</evidence>
<dbReference type="eggNOG" id="COG3118">
    <property type="taxonomic scope" value="Bacteria"/>
</dbReference>
<dbReference type="AlphaFoldDB" id="Q0RSP7"/>
<dbReference type="EMBL" id="CT573213">
    <property type="protein sequence ID" value="CAJ59410.1"/>
    <property type="molecule type" value="Genomic_DNA"/>
</dbReference>
<reference evidence="1 2" key="1">
    <citation type="journal article" date="2007" name="Genome Res.">
        <title>Genome characteristics of facultatively symbiotic Frankia sp. strains reflect host range and host plant biogeography.</title>
        <authorList>
            <person name="Normand P."/>
            <person name="Lapierre P."/>
            <person name="Tisa L.S."/>
            <person name="Gogarten J.P."/>
            <person name="Alloisio N."/>
            <person name="Bagnarol E."/>
            <person name="Bassi C.A."/>
            <person name="Berry A.M."/>
            <person name="Bickhart D.M."/>
            <person name="Choisne N."/>
            <person name="Couloux A."/>
            <person name="Cournoyer B."/>
            <person name="Cruveiller S."/>
            <person name="Daubin V."/>
            <person name="Demange N."/>
            <person name="Francino M.P."/>
            <person name="Goltsman E."/>
            <person name="Huang Y."/>
            <person name="Kopp O.R."/>
            <person name="Labarre L."/>
            <person name="Lapidus A."/>
            <person name="Lavire C."/>
            <person name="Marechal J."/>
            <person name="Martinez M."/>
            <person name="Mastronunzio J.E."/>
            <person name="Mullin B.C."/>
            <person name="Niemann J."/>
            <person name="Pujic P."/>
            <person name="Rawnsley T."/>
            <person name="Rouy Z."/>
            <person name="Schenowitz C."/>
            <person name="Sellstedt A."/>
            <person name="Tavares F."/>
            <person name="Tomkins J.P."/>
            <person name="Vallenet D."/>
            <person name="Valverde C."/>
            <person name="Wall L.G."/>
            <person name="Wang Y."/>
            <person name="Medigue C."/>
            <person name="Benson D.R."/>
        </authorList>
    </citation>
    <scope>NUCLEOTIDE SEQUENCE [LARGE SCALE GENOMIC DNA]</scope>
    <source>
        <strain evidence="2">DSM 45986 / CECT 9034 / ACN14a</strain>
    </source>
</reference>
<dbReference type="SUPFAM" id="SSF48452">
    <property type="entry name" value="TPR-like"/>
    <property type="match status" value="1"/>
</dbReference>
<sequence length="190" mass="20465">MSGMLSDDDVDEIVFRAAGSGDHRGAAGTLEALAERPDTHSETITRASLLVDAGSQYGLAQDWSEAIRCYRAAVADGSACPVDPRVWLHDGLLREGQAEEADALRAELKAAKSADPGVYEAVAESLEAVGRLDDAHTWFTMGYHRCERAPVPDFLLDLLLVGRRRVRVALGHPSDALDEVAEDYMETVGG</sequence>
<dbReference type="Proteomes" id="UP000000657">
    <property type="component" value="Chromosome"/>
</dbReference>
<dbReference type="HOGENOM" id="CLU_122775_0_0_11"/>
<keyword evidence="2" id="KW-1185">Reference proteome</keyword>
<dbReference type="Gene3D" id="1.25.40.10">
    <property type="entry name" value="Tetratricopeptide repeat domain"/>
    <property type="match status" value="1"/>
</dbReference>
<name>Q0RSP7_FRAAA</name>